<evidence type="ECO:0000256" key="5">
    <source>
        <dbReference type="ARBA" id="ARBA00022692"/>
    </source>
</evidence>
<evidence type="ECO:0000256" key="1">
    <source>
        <dbReference type="ARBA" id="ARBA00004651"/>
    </source>
</evidence>
<dbReference type="Proteomes" id="UP000546464">
    <property type="component" value="Unassembled WGS sequence"/>
</dbReference>
<dbReference type="EMBL" id="JACHVB010000012">
    <property type="protein sequence ID" value="MBC2593237.1"/>
    <property type="molecule type" value="Genomic_DNA"/>
</dbReference>
<dbReference type="SUPFAM" id="SSF81345">
    <property type="entry name" value="ABC transporter involved in vitamin B12 uptake, BtuC"/>
    <property type="match status" value="1"/>
</dbReference>
<organism evidence="10 11">
    <name type="scientific">Ruficoccus amylovorans</name>
    <dbReference type="NCBI Taxonomy" id="1804625"/>
    <lineage>
        <taxon>Bacteria</taxon>
        <taxon>Pseudomonadati</taxon>
        <taxon>Verrucomicrobiota</taxon>
        <taxon>Opitutia</taxon>
        <taxon>Puniceicoccales</taxon>
        <taxon>Cerasicoccaceae</taxon>
        <taxon>Ruficoccus</taxon>
    </lineage>
</organism>
<keyword evidence="11" id="KW-1185">Reference proteome</keyword>
<protein>
    <submittedName>
        <fullName evidence="10">Metal ABC transporter permease</fullName>
    </submittedName>
</protein>
<evidence type="ECO:0000256" key="6">
    <source>
        <dbReference type="ARBA" id="ARBA00022989"/>
    </source>
</evidence>
<dbReference type="GO" id="GO:0010043">
    <property type="term" value="P:response to zinc ion"/>
    <property type="evidence" value="ECO:0007669"/>
    <property type="project" value="TreeGrafter"/>
</dbReference>
<dbReference type="Pfam" id="PF00950">
    <property type="entry name" value="ABC-3"/>
    <property type="match status" value="1"/>
</dbReference>
<keyword evidence="5 8" id="KW-0812">Transmembrane</keyword>
<feature type="transmembrane region" description="Helical" evidence="9">
    <location>
        <begin position="37"/>
        <end position="55"/>
    </location>
</feature>
<comment type="subcellular location">
    <subcellularLocation>
        <location evidence="1 8">Cell membrane</location>
        <topology evidence="1 8">Multi-pass membrane protein</topology>
    </subcellularLocation>
</comment>
<comment type="similarity">
    <text evidence="2 8">Belongs to the ABC-3 integral membrane protein family.</text>
</comment>
<keyword evidence="3 8" id="KW-0813">Transport</keyword>
<name>A0A842HCA7_9BACT</name>
<evidence type="ECO:0000256" key="3">
    <source>
        <dbReference type="ARBA" id="ARBA00022448"/>
    </source>
</evidence>
<evidence type="ECO:0000313" key="11">
    <source>
        <dbReference type="Proteomes" id="UP000546464"/>
    </source>
</evidence>
<feature type="transmembrane region" description="Helical" evidence="9">
    <location>
        <begin position="93"/>
        <end position="112"/>
    </location>
</feature>
<keyword evidence="6 9" id="KW-1133">Transmembrane helix</keyword>
<sequence>MNWYAYDTWIVIIGALCAIAAALPGTFLVLRRMSMMGDAISHAVLPGLAVAFLVTGTRASLAMFAGAAIVGVLTAVFTQWISSWGKVDRGASMGIVFTTLFAFGLLLIVQAADHVDLDPGCVLYGAIELTPLDVLADIEVGGILLEIPRAAVVLGAVAVVNLLLIVSLYKEYKISAFDPDLATTQGVNAGLMHYLLMTQVAVTTVASFEAVGSIIVIAMLIVPAATAHLLTDRLGLMLVLATGFGALSSFVGHVLALWLPPLMGFAGTTTSGMMAVATGLFFLLAWLFSPRYGVVRRIGRQRLDVAELPEEERLA</sequence>
<feature type="transmembrane region" description="Helical" evidence="9">
    <location>
        <begin position="238"/>
        <end position="259"/>
    </location>
</feature>
<dbReference type="PANTHER" id="PTHR30477:SF8">
    <property type="entry name" value="METAL TRANSPORT SYSTEM MEMBRANE PROTEIN CT_070-RELATED"/>
    <property type="match status" value="1"/>
</dbReference>
<dbReference type="PANTHER" id="PTHR30477">
    <property type="entry name" value="ABC-TRANSPORTER METAL-BINDING PROTEIN"/>
    <property type="match status" value="1"/>
</dbReference>
<dbReference type="CDD" id="cd06550">
    <property type="entry name" value="TM_ABC_iron-siderophores_like"/>
    <property type="match status" value="1"/>
</dbReference>
<keyword evidence="7 9" id="KW-0472">Membrane</keyword>
<evidence type="ECO:0000256" key="7">
    <source>
        <dbReference type="ARBA" id="ARBA00023136"/>
    </source>
</evidence>
<gene>
    <name evidence="10" type="ORF">H5P28_03085</name>
</gene>
<dbReference type="GO" id="GO:0055085">
    <property type="term" value="P:transmembrane transport"/>
    <property type="evidence" value="ECO:0007669"/>
    <property type="project" value="InterPro"/>
</dbReference>
<dbReference type="GO" id="GO:0043190">
    <property type="term" value="C:ATP-binding cassette (ABC) transporter complex"/>
    <property type="evidence" value="ECO:0007669"/>
    <property type="project" value="InterPro"/>
</dbReference>
<feature type="transmembrane region" description="Helical" evidence="9">
    <location>
        <begin position="61"/>
        <end position="81"/>
    </location>
</feature>
<feature type="transmembrane region" description="Helical" evidence="9">
    <location>
        <begin position="265"/>
        <end position="288"/>
    </location>
</feature>
<dbReference type="InterPro" id="IPR001626">
    <property type="entry name" value="ABC_TroCD"/>
</dbReference>
<evidence type="ECO:0000256" key="8">
    <source>
        <dbReference type="RuleBase" id="RU003943"/>
    </source>
</evidence>
<proteinExistence type="inferred from homology"/>
<evidence type="ECO:0000256" key="4">
    <source>
        <dbReference type="ARBA" id="ARBA00022475"/>
    </source>
</evidence>
<evidence type="ECO:0000313" key="10">
    <source>
        <dbReference type="EMBL" id="MBC2593237.1"/>
    </source>
</evidence>
<feature type="transmembrane region" description="Helical" evidence="9">
    <location>
        <begin position="6"/>
        <end position="30"/>
    </location>
</feature>
<accession>A0A842HCA7</accession>
<evidence type="ECO:0000256" key="9">
    <source>
        <dbReference type="SAM" id="Phobius"/>
    </source>
</evidence>
<dbReference type="AlphaFoldDB" id="A0A842HCA7"/>
<keyword evidence="4" id="KW-1003">Cell membrane</keyword>
<dbReference type="RefSeq" id="WP_185674224.1">
    <property type="nucleotide sequence ID" value="NZ_JACHVB010000012.1"/>
</dbReference>
<reference evidence="10 11" key="1">
    <citation type="submission" date="2020-07" db="EMBL/GenBank/DDBJ databases">
        <authorList>
            <person name="Feng X."/>
        </authorList>
    </citation>
    <scope>NUCLEOTIDE SEQUENCE [LARGE SCALE GENOMIC DNA]</scope>
    <source>
        <strain evidence="10 11">JCM31066</strain>
    </source>
</reference>
<evidence type="ECO:0000256" key="2">
    <source>
        <dbReference type="ARBA" id="ARBA00008034"/>
    </source>
</evidence>
<dbReference type="InterPro" id="IPR037294">
    <property type="entry name" value="ABC_BtuC-like"/>
</dbReference>
<dbReference type="Gene3D" id="1.10.3470.10">
    <property type="entry name" value="ABC transporter involved in vitamin B12 uptake, BtuC"/>
    <property type="match status" value="1"/>
</dbReference>
<comment type="caution">
    <text evidence="10">The sequence shown here is derived from an EMBL/GenBank/DDBJ whole genome shotgun (WGS) entry which is preliminary data.</text>
</comment>
<feature type="transmembrane region" description="Helical" evidence="9">
    <location>
        <begin position="150"/>
        <end position="169"/>
    </location>
</feature>